<dbReference type="EMBL" id="JBHTEK010000001">
    <property type="protein sequence ID" value="MFC7667508.1"/>
    <property type="molecule type" value="Genomic_DNA"/>
</dbReference>
<dbReference type="RefSeq" id="WP_380202089.1">
    <property type="nucleotide sequence ID" value="NZ_JBHTEK010000001.1"/>
</dbReference>
<keyword evidence="1" id="KW-0472">Membrane</keyword>
<name>A0ABW2U214_9BACT</name>
<dbReference type="Proteomes" id="UP001596513">
    <property type="component" value="Unassembled WGS sequence"/>
</dbReference>
<sequence>MYRMGIERFGSWRWGLVGAGMLVLSPRIFAEGFYNHKDLVFMSLFALGGLTLMRLLRRPTAGRAVVHALVTALAVDVRIMGLLLPVLTAGFGALEWWARPVRRQALVRSIAVYAAASGPLMVLFWPYLWEAPVARLWECFGNFRRFRQTMQVFYLGQLVSCQRLPGITSRYGCW</sequence>
<reference evidence="3" key="1">
    <citation type="journal article" date="2019" name="Int. J. Syst. Evol. Microbiol.">
        <title>The Global Catalogue of Microorganisms (GCM) 10K type strain sequencing project: providing services to taxonomists for standard genome sequencing and annotation.</title>
        <authorList>
            <consortium name="The Broad Institute Genomics Platform"/>
            <consortium name="The Broad Institute Genome Sequencing Center for Infectious Disease"/>
            <person name="Wu L."/>
            <person name="Ma J."/>
        </authorList>
    </citation>
    <scope>NUCLEOTIDE SEQUENCE [LARGE SCALE GENOMIC DNA]</scope>
    <source>
        <strain evidence="3">JCM 19635</strain>
    </source>
</reference>
<proteinExistence type="predicted"/>
<keyword evidence="3" id="KW-1185">Reference proteome</keyword>
<organism evidence="2 3">
    <name type="scientific">Hymenobacter humi</name>
    <dbReference type="NCBI Taxonomy" id="1411620"/>
    <lineage>
        <taxon>Bacteria</taxon>
        <taxon>Pseudomonadati</taxon>
        <taxon>Bacteroidota</taxon>
        <taxon>Cytophagia</taxon>
        <taxon>Cytophagales</taxon>
        <taxon>Hymenobacteraceae</taxon>
        <taxon>Hymenobacter</taxon>
    </lineage>
</organism>
<protein>
    <recommendedName>
        <fullName evidence="4">Glycosyltransferase RgtA/B/C/D-like domain-containing protein</fullName>
    </recommendedName>
</protein>
<evidence type="ECO:0000256" key="1">
    <source>
        <dbReference type="SAM" id="Phobius"/>
    </source>
</evidence>
<keyword evidence="1" id="KW-0812">Transmembrane</keyword>
<feature type="transmembrane region" description="Helical" evidence="1">
    <location>
        <begin position="40"/>
        <end position="56"/>
    </location>
</feature>
<comment type="caution">
    <text evidence="2">The sequence shown here is derived from an EMBL/GenBank/DDBJ whole genome shotgun (WGS) entry which is preliminary data.</text>
</comment>
<evidence type="ECO:0008006" key="4">
    <source>
        <dbReference type="Google" id="ProtNLM"/>
    </source>
</evidence>
<evidence type="ECO:0000313" key="3">
    <source>
        <dbReference type="Proteomes" id="UP001596513"/>
    </source>
</evidence>
<gene>
    <name evidence="2" type="ORF">ACFQT0_09000</name>
</gene>
<evidence type="ECO:0000313" key="2">
    <source>
        <dbReference type="EMBL" id="MFC7667508.1"/>
    </source>
</evidence>
<feature type="transmembrane region" description="Helical" evidence="1">
    <location>
        <begin position="68"/>
        <end position="94"/>
    </location>
</feature>
<keyword evidence="1" id="KW-1133">Transmembrane helix</keyword>
<feature type="transmembrane region" description="Helical" evidence="1">
    <location>
        <begin position="106"/>
        <end position="128"/>
    </location>
</feature>
<accession>A0ABW2U214</accession>